<keyword evidence="2" id="KW-0238">DNA-binding</keyword>
<dbReference type="PROSITE" id="PS50995">
    <property type="entry name" value="HTH_MARR_2"/>
    <property type="match status" value="1"/>
</dbReference>
<evidence type="ECO:0000256" key="3">
    <source>
        <dbReference type="ARBA" id="ARBA00023163"/>
    </source>
</evidence>
<evidence type="ECO:0000313" key="6">
    <source>
        <dbReference type="EMBL" id="MDX2960119.1"/>
    </source>
</evidence>
<dbReference type="PATRIC" id="fig|42234.21.peg.4558"/>
<reference evidence="8" key="2">
    <citation type="submission" date="2014-07" db="EMBL/GenBank/DDBJ databases">
        <title>Genome sequencing of plant-pathogenic Streptomyces species.</title>
        <authorList>
            <person name="Harrison J."/>
            <person name="Sapp M."/>
            <person name="Thwaites R."/>
            <person name="Studholme D.J."/>
        </authorList>
    </citation>
    <scope>NUCLEOTIDE SEQUENCE [LARGE SCALE GENOMIC DNA]</scope>
    <source>
        <strain evidence="8">NCPPB 4445</strain>
    </source>
</reference>
<dbReference type="RefSeq" id="WP_029183763.1">
    <property type="nucleotide sequence ID" value="NZ_BCMK01000016.1"/>
</dbReference>
<protein>
    <submittedName>
        <fullName evidence="5 6">Transcriptional regulator</fullName>
    </submittedName>
</protein>
<evidence type="ECO:0000256" key="1">
    <source>
        <dbReference type="ARBA" id="ARBA00023015"/>
    </source>
</evidence>
<dbReference type="GO" id="GO:0003700">
    <property type="term" value="F:DNA-binding transcription factor activity"/>
    <property type="evidence" value="ECO:0007669"/>
    <property type="project" value="InterPro"/>
</dbReference>
<keyword evidence="3" id="KW-0804">Transcription</keyword>
<dbReference type="OrthoDB" id="8129006at2"/>
<keyword evidence="1" id="KW-0805">Transcription regulation</keyword>
<dbReference type="Pfam" id="PF12802">
    <property type="entry name" value="MarR_2"/>
    <property type="match status" value="1"/>
</dbReference>
<dbReference type="Gene3D" id="1.10.10.10">
    <property type="entry name" value="Winged helix-like DNA-binding domain superfamily/Winged helix DNA-binding domain"/>
    <property type="match status" value="1"/>
</dbReference>
<evidence type="ECO:0000313" key="9">
    <source>
        <dbReference type="Proteomes" id="UP001272987"/>
    </source>
</evidence>
<keyword evidence="9" id="KW-1185">Reference proteome</keyword>
<dbReference type="EMBL" id="JARAWC010000006">
    <property type="protein sequence ID" value="MDX2960119.1"/>
    <property type="molecule type" value="Genomic_DNA"/>
</dbReference>
<dbReference type="InterPro" id="IPR036390">
    <property type="entry name" value="WH_DNA-bd_sf"/>
</dbReference>
<dbReference type="InterPro" id="IPR000835">
    <property type="entry name" value="HTH_MarR-typ"/>
</dbReference>
<organism evidence="5 8">
    <name type="scientific">Streptomyces acidiscabies</name>
    <dbReference type="NCBI Taxonomy" id="42234"/>
    <lineage>
        <taxon>Bacteria</taxon>
        <taxon>Bacillati</taxon>
        <taxon>Actinomycetota</taxon>
        <taxon>Actinomycetes</taxon>
        <taxon>Kitasatosporales</taxon>
        <taxon>Streptomycetaceae</taxon>
        <taxon>Streptomyces</taxon>
    </lineage>
</organism>
<evidence type="ECO:0000313" key="8">
    <source>
        <dbReference type="Proteomes" id="UP000037151"/>
    </source>
</evidence>
<reference evidence="5" key="1">
    <citation type="submission" date="2014-07" db="EMBL/GenBank/DDBJ databases">
        <title>A systematic study of Ichneumonosoma Meijere, Pelmatops Enderlein, Pseudopelmatops Shiraki and Soita Walker (Diptera: Tephritidae).</title>
        <authorList>
            <person name="Chen X.-L."/>
            <person name="Norrbom A."/>
            <person name="Zhu C.-D."/>
        </authorList>
    </citation>
    <scope>NUCLEOTIDE SEQUENCE</scope>
    <source>
        <strain evidence="5">NCPPB 4445</strain>
    </source>
</reference>
<dbReference type="AlphaFoldDB" id="A0A0L0K5D3"/>
<accession>A0A0L0K5D3</accession>
<evidence type="ECO:0000259" key="4">
    <source>
        <dbReference type="PROSITE" id="PS50995"/>
    </source>
</evidence>
<dbReference type="PRINTS" id="PR00598">
    <property type="entry name" value="HTHMARR"/>
</dbReference>
<dbReference type="PANTHER" id="PTHR42756:SF1">
    <property type="entry name" value="TRANSCRIPTIONAL REPRESSOR OF EMRAB OPERON"/>
    <property type="match status" value="1"/>
</dbReference>
<evidence type="ECO:0000313" key="7">
    <source>
        <dbReference type="EMBL" id="MDX3019470.1"/>
    </source>
</evidence>
<dbReference type="Proteomes" id="UP001272987">
    <property type="component" value="Unassembled WGS sequence"/>
</dbReference>
<dbReference type="PANTHER" id="PTHR42756">
    <property type="entry name" value="TRANSCRIPTIONAL REGULATOR, MARR"/>
    <property type="match status" value="1"/>
</dbReference>
<dbReference type="GO" id="GO:0003677">
    <property type="term" value="F:DNA binding"/>
    <property type="evidence" value="ECO:0007669"/>
    <property type="project" value="UniProtKB-KW"/>
</dbReference>
<comment type="caution">
    <text evidence="5">The sequence shown here is derived from an EMBL/GenBank/DDBJ whole genome shotgun (WGS) entry which is preliminary data.</text>
</comment>
<dbReference type="SMART" id="SM00347">
    <property type="entry name" value="HTH_MARR"/>
    <property type="match status" value="1"/>
</dbReference>
<dbReference type="STRING" id="42234.IQ63_22055"/>
<gene>
    <name evidence="5" type="ORF">IQ63_22055</name>
    <name evidence="6" type="ORF">PV399_10400</name>
    <name evidence="7" type="ORF">PV666_16450</name>
</gene>
<proteinExistence type="predicted"/>
<dbReference type="Proteomes" id="UP000037151">
    <property type="component" value="Unassembled WGS sequence"/>
</dbReference>
<dbReference type="EMBL" id="JPPY01000132">
    <property type="protein sequence ID" value="KND32835.1"/>
    <property type="molecule type" value="Genomic_DNA"/>
</dbReference>
<sequence>MSGEAVTGLDREALSWELAGEVRALQSAVEAVDAAAATRLGINQTDLRCLDVLLQRESAAPGELGTALGLTTGSVTAMLDRLDKLGYLTREPDPGDRRRSVVRASERTRKAAEEIYRPLAEDAHAGLQRYSVEELGLLLDFVRGSREVQERHVSRIRG</sequence>
<evidence type="ECO:0000313" key="5">
    <source>
        <dbReference type="EMBL" id="KND32835.1"/>
    </source>
</evidence>
<dbReference type="EMBL" id="JARAWP010000009">
    <property type="protein sequence ID" value="MDX3019470.1"/>
    <property type="molecule type" value="Genomic_DNA"/>
</dbReference>
<evidence type="ECO:0000256" key="2">
    <source>
        <dbReference type="ARBA" id="ARBA00023125"/>
    </source>
</evidence>
<dbReference type="GeneID" id="69811395"/>
<feature type="domain" description="HTH marR-type" evidence="4">
    <location>
        <begin position="11"/>
        <end position="147"/>
    </location>
</feature>
<dbReference type="SUPFAM" id="SSF46785">
    <property type="entry name" value="Winged helix' DNA-binding domain"/>
    <property type="match status" value="1"/>
</dbReference>
<dbReference type="InterPro" id="IPR036388">
    <property type="entry name" value="WH-like_DNA-bd_sf"/>
</dbReference>
<reference evidence="6 9" key="3">
    <citation type="journal article" date="2023" name="Microb. Genom.">
        <title>Mesoterricola silvestris gen. nov., sp. nov., Mesoterricola sediminis sp. nov., Geothrix oryzae sp. nov., Geothrix edaphica sp. nov., Geothrix rubra sp. nov., and Geothrix limicola sp. nov., six novel members of Acidobacteriota isolated from soils.</title>
        <authorList>
            <person name="Weisberg A.J."/>
            <person name="Pearce E."/>
            <person name="Kramer C.G."/>
            <person name="Chang J.H."/>
            <person name="Clarke C.R."/>
        </authorList>
    </citation>
    <scope>NUCLEOTIDE SEQUENCE [LARGE SCALE GENOMIC DNA]</scope>
    <source>
        <strain evidence="7 9">NB05-1H</strain>
        <strain evidence="6">NRRL_B-16521</strain>
    </source>
</reference>
<dbReference type="eggNOG" id="COG1846">
    <property type="taxonomic scope" value="Bacteria"/>
</dbReference>
<dbReference type="Proteomes" id="UP001282288">
    <property type="component" value="Unassembled WGS sequence"/>
</dbReference>
<name>A0A0L0K5D3_9ACTN</name>